<dbReference type="EMBL" id="ML995867">
    <property type="protein sequence ID" value="KAF2766676.1"/>
    <property type="molecule type" value="Genomic_DNA"/>
</dbReference>
<dbReference type="InterPro" id="IPR012917">
    <property type="entry name" value="DUF3294"/>
</dbReference>
<gene>
    <name evidence="2" type="ORF">EJ03DRAFT_329823</name>
</gene>
<evidence type="ECO:0000256" key="1">
    <source>
        <dbReference type="SAM" id="MobiDB-lite"/>
    </source>
</evidence>
<dbReference type="AlphaFoldDB" id="A0A6G1L1B1"/>
<keyword evidence="3" id="KW-1185">Reference proteome</keyword>
<sequence length="165" mass="17554">MSTTSNTTTPPKRADKYRDDQLSGKTPGQTAKPLGSSNTPAAKTSPQATKKMGNVSTESVNGVARDDPAKAVEKLEIRLQAINTNNVARVANSHLANADDKLHPLVGLKTGKAIDKFPATSKDIPKLGLGHLDAILHALDADRTGSEETRREMLRLQLGLKPTPA</sequence>
<evidence type="ECO:0000313" key="3">
    <source>
        <dbReference type="Proteomes" id="UP000799436"/>
    </source>
</evidence>
<protein>
    <submittedName>
        <fullName evidence="2">Uncharacterized protein</fullName>
    </submittedName>
</protein>
<accession>A0A6G1L1B1</accession>
<dbReference type="Proteomes" id="UP000799436">
    <property type="component" value="Unassembled WGS sequence"/>
</dbReference>
<feature type="compositionally biased region" description="Basic and acidic residues" evidence="1">
    <location>
        <begin position="12"/>
        <end position="22"/>
    </location>
</feature>
<dbReference type="Pfam" id="PF07957">
    <property type="entry name" value="DUF3294"/>
    <property type="match status" value="1"/>
</dbReference>
<proteinExistence type="predicted"/>
<feature type="region of interest" description="Disordered" evidence="1">
    <location>
        <begin position="1"/>
        <end position="67"/>
    </location>
</feature>
<dbReference type="OrthoDB" id="5413892at2759"/>
<feature type="compositionally biased region" description="Polar residues" evidence="1">
    <location>
        <begin position="23"/>
        <end position="60"/>
    </location>
</feature>
<organism evidence="2 3">
    <name type="scientific">Teratosphaeria nubilosa</name>
    <dbReference type="NCBI Taxonomy" id="161662"/>
    <lineage>
        <taxon>Eukaryota</taxon>
        <taxon>Fungi</taxon>
        <taxon>Dikarya</taxon>
        <taxon>Ascomycota</taxon>
        <taxon>Pezizomycotina</taxon>
        <taxon>Dothideomycetes</taxon>
        <taxon>Dothideomycetidae</taxon>
        <taxon>Mycosphaerellales</taxon>
        <taxon>Teratosphaeriaceae</taxon>
        <taxon>Teratosphaeria</taxon>
    </lineage>
</organism>
<name>A0A6G1L1B1_9PEZI</name>
<feature type="compositionally biased region" description="Polar residues" evidence="1">
    <location>
        <begin position="1"/>
        <end position="10"/>
    </location>
</feature>
<reference evidence="2" key="1">
    <citation type="journal article" date="2020" name="Stud. Mycol.">
        <title>101 Dothideomycetes genomes: a test case for predicting lifestyles and emergence of pathogens.</title>
        <authorList>
            <person name="Haridas S."/>
            <person name="Albert R."/>
            <person name="Binder M."/>
            <person name="Bloem J."/>
            <person name="Labutti K."/>
            <person name="Salamov A."/>
            <person name="Andreopoulos B."/>
            <person name="Baker S."/>
            <person name="Barry K."/>
            <person name="Bills G."/>
            <person name="Bluhm B."/>
            <person name="Cannon C."/>
            <person name="Castanera R."/>
            <person name="Culley D."/>
            <person name="Daum C."/>
            <person name="Ezra D."/>
            <person name="Gonzalez J."/>
            <person name="Henrissat B."/>
            <person name="Kuo A."/>
            <person name="Liang C."/>
            <person name="Lipzen A."/>
            <person name="Lutzoni F."/>
            <person name="Magnuson J."/>
            <person name="Mondo S."/>
            <person name="Nolan M."/>
            <person name="Ohm R."/>
            <person name="Pangilinan J."/>
            <person name="Park H.-J."/>
            <person name="Ramirez L."/>
            <person name="Alfaro M."/>
            <person name="Sun H."/>
            <person name="Tritt A."/>
            <person name="Yoshinaga Y."/>
            <person name="Zwiers L.-H."/>
            <person name="Turgeon B."/>
            <person name="Goodwin S."/>
            <person name="Spatafora J."/>
            <person name="Crous P."/>
            <person name="Grigoriev I."/>
        </authorList>
    </citation>
    <scope>NUCLEOTIDE SEQUENCE</scope>
    <source>
        <strain evidence="2">CBS 116005</strain>
    </source>
</reference>
<evidence type="ECO:0000313" key="2">
    <source>
        <dbReference type="EMBL" id="KAF2766676.1"/>
    </source>
</evidence>